<evidence type="ECO:0000313" key="1">
    <source>
        <dbReference type="EMBL" id="KFI90592.1"/>
    </source>
</evidence>
<accession>A0A087D4Z2</accession>
<name>A0A087D4Z2_BIFRU</name>
<dbReference type="AlphaFoldDB" id="A0A087D4Z2"/>
<comment type="caution">
    <text evidence="1">The sequence shown here is derived from an EMBL/GenBank/DDBJ whole genome shotgun (WGS) entry which is preliminary data.</text>
</comment>
<gene>
    <name evidence="1" type="ORF">BRUM_0361</name>
</gene>
<dbReference type="STRING" id="78346.BRUM_0361"/>
<sequence length="80" mass="9165">MSFASYGAEDTLLYTTYIRLHRVWKVPPFRFLTTALRFRTIVYTGVPVTEHFWPVGEQAPHLTGFSPPTMCASTLTQKAR</sequence>
<dbReference type="EMBL" id="JGZL01000003">
    <property type="protein sequence ID" value="KFI90592.1"/>
    <property type="molecule type" value="Genomic_DNA"/>
</dbReference>
<organism evidence="1 2">
    <name type="scientific">Bifidobacterium ruminantium</name>
    <dbReference type="NCBI Taxonomy" id="78346"/>
    <lineage>
        <taxon>Bacteria</taxon>
        <taxon>Bacillati</taxon>
        <taxon>Actinomycetota</taxon>
        <taxon>Actinomycetes</taxon>
        <taxon>Bifidobacteriales</taxon>
        <taxon>Bifidobacteriaceae</taxon>
        <taxon>Bifidobacterium</taxon>
    </lineage>
</organism>
<reference evidence="1 2" key="1">
    <citation type="submission" date="2014-03" db="EMBL/GenBank/DDBJ databases">
        <title>Genomics of Bifidobacteria.</title>
        <authorList>
            <person name="Ventura M."/>
            <person name="Milani C."/>
            <person name="Lugli G.A."/>
        </authorList>
    </citation>
    <scope>NUCLEOTIDE SEQUENCE [LARGE SCALE GENOMIC DNA]</scope>
    <source>
        <strain evidence="1 2">LMG 21811</strain>
    </source>
</reference>
<dbReference type="Proteomes" id="UP000029078">
    <property type="component" value="Unassembled WGS sequence"/>
</dbReference>
<keyword evidence="2" id="KW-1185">Reference proteome</keyword>
<evidence type="ECO:0000313" key="2">
    <source>
        <dbReference type="Proteomes" id="UP000029078"/>
    </source>
</evidence>
<proteinExistence type="predicted"/>
<protein>
    <submittedName>
        <fullName evidence="1">Uncharacterized protein</fullName>
    </submittedName>
</protein>